<dbReference type="InterPro" id="IPR045746">
    <property type="entry name" value="ACT14924-like_Acyltransf_dom"/>
</dbReference>
<evidence type="ECO:0000313" key="8">
    <source>
        <dbReference type="Proteomes" id="UP000593719"/>
    </source>
</evidence>
<evidence type="ECO:0000256" key="5">
    <source>
        <dbReference type="ARBA" id="ARBA00023315"/>
    </source>
</evidence>
<dbReference type="GO" id="GO:0006629">
    <property type="term" value="P:lipid metabolic process"/>
    <property type="evidence" value="ECO:0007669"/>
    <property type="project" value="UniProtKB-KW"/>
</dbReference>
<dbReference type="SUPFAM" id="SSF69593">
    <property type="entry name" value="Glycerol-3-phosphate (1)-acyltransferase"/>
    <property type="match status" value="1"/>
</dbReference>
<evidence type="ECO:0000256" key="3">
    <source>
        <dbReference type="ARBA" id="ARBA00022679"/>
    </source>
</evidence>
<dbReference type="Proteomes" id="UP000593719">
    <property type="component" value="Chromosome"/>
</dbReference>
<keyword evidence="8" id="KW-1185">Reference proteome</keyword>
<proteinExistence type="predicted"/>
<dbReference type="PANTHER" id="PTHR37323">
    <property type="entry name" value="GCN5-RELATED N-ACETYLTRANSFERASE"/>
    <property type="match status" value="1"/>
</dbReference>
<dbReference type="SUPFAM" id="SSF55729">
    <property type="entry name" value="Acyl-CoA N-acyltransferases (Nat)"/>
    <property type="match status" value="1"/>
</dbReference>
<dbReference type="AlphaFoldDB" id="A0A7M1B0H7"/>
<dbReference type="InterPro" id="IPR016181">
    <property type="entry name" value="Acyl_CoA_acyltransferase"/>
</dbReference>
<evidence type="ECO:0000313" key="7">
    <source>
        <dbReference type="EMBL" id="QOP43267.1"/>
    </source>
</evidence>
<dbReference type="InterPro" id="IPR052351">
    <property type="entry name" value="Ornithine_N-alpha-AT"/>
</dbReference>
<dbReference type="Pfam" id="PF19576">
    <property type="entry name" value="Acyltransf_2"/>
    <property type="match status" value="1"/>
</dbReference>
<keyword evidence="2" id="KW-0444">Lipid biosynthesis</keyword>
<dbReference type="RefSeq" id="WP_193151560.1">
    <property type="nucleotide sequence ID" value="NZ_CP041235.1"/>
</dbReference>
<dbReference type="GO" id="GO:0016746">
    <property type="term" value="F:acyltransferase activity"/>
    <property type="evidence" value="ECO:0007669"/>
    <property type="project" value="UniProtKB-KW"/>
</dbReference>
<sequence>MLDIEKAYKTNFKKALKYLPAPVNNFFIKRLKKIFHEEKYNEIYEKNHYLHGLEFVDSMLELLDIDYTIKPKELKNIPSTGRVLVVANHITGASDAFALVQLIASVRENKKVRLMVNGMLMGVTQASDIIIPVDNITGAITKTSIKAINEALSNEEAVIIFPAGIVNRFSLKGIKDTPWKASFLKIAKRNKTPILPVRIEGRNSLLFYFVSFLLPKKLSGLLMLPHEFVTAGEKKPLAFNIGRVIPLSSFSDEKISIDEYLKLFYRHLYTLGTKKECVLQTETTITAAHNKMLLRAEVNKAEVLGHTLDGKKIILAQADEAPFLMQELGRVREISFRAIGGGTGSAKDNDLYDNYYKHLILWDEEDLEIVGAYRIGEVAQIIKNRGMEGLYTYNLCNFSEHFQDYCHNSVELGRSFVQPKYWGSRALDNLWQGVGAYLAKNPHIIYTYGTVTINADTPKQAVAALVYFYSLHFACNTDMMSAKTPYFMSYEQKQEFDMLFKYRSYKEGFVVLKKYLKELGTTVPTLFKQYAELYDEGAVRFFDFSVNEGLHGVVEGFIIADNSKMKEAKRKRYIKNFESEKI</sequence>
<feature type="domain" description="Phospholipid/glycerol acyltransferase" evidence="6">
    <location>
        <begin position="83"/>
        <end position="202"/>
    </location>
</feature>
<dbReference type="SMART" id="SM00563">
    <property type="entry name" value="PlsC"/>
    <property type="match status" value="1"/>
</dbReference>
<keyword evidence="3 7" id="KW-0808">Transferase</keyword>
<gene>
    <name evidence="7" type="ORF">FJR45_04630</name>
</gene>
<reference evidence="7 8" key="1">
    <citation type="submission" date="2019-06" db="EMBL/GenBank/DDBJ databases">
        <title>Sulfurimonas gotlandica sp. nov., a chemoautotrophic and psychrotolerant epsilonproteobacterium isolated from a pelagic redoxcline, and an emended description of the genus Sulfurimonas.</title>
        <authorList>
            <person name="Wang S."/>
            <person name="Jiang L."/>
            <person name="Shao Z."/>
        </authorList>
    </citation>
    <scope>NUCLEOTIDE SEQUENCE [LARGE SCALE GENOMIC DNA]</scope>
    <source>
        <strain evidence="7 8">S2-6</strain>
    </source>
</reference>
<evidence type="ECO:0000256" key="4">
    <source>
        <dbReference type="ARBA" id="ARBA00023098"/>
    </source>
</evidence>
<dbReference type="Pfam" id="PF13444">
    <property type="entry name" value="Acetyltransf_5"/>
    <property type="match status" value="1"/>
</dbReference>
<protein>
    <submittedName>
        <fullName evidence="7">GNAT family N-acetyltransferase</fullName>
    </submittedName>
</protein>
<evidence type="ECO:0000256" key="2">
    <source>
        <dbReference type="ARBA" id="ARBA00022516"/>
    </source>
</evidence>
<accession>A0A7M1B0H7</accession>
<name>A0A7M1B0H7_9BACT</name>
<dbReference type="EMBL" id="CP041235">
    <property type="protein sequence ID" value="QOP43267.1"/>
    <property type="molecule type" value="Genomic_DNA"/>
</dbReference>
<dbReference type="InterPro" id="IPR002123">
    <property type="entry name" value="Plipid/glycerol_acylTrfase"/>
</dbReference>
<organism evidence="7 8">
    <name type="scientific">Sulfurimonas sediminis</name>
    <dbReference type="NCBI Taxonomy" id="2590020"/>
    <lineage>
        <taxon>Bacteria</taxon>
        <taxon>Pseudomonadati</taxon>
        <taxon>Campylobacterota</taxon>
        <taxon>Epsilonproteobacteria</taxon>
        <taxon>Campylobacterales</taxon>
        <taxon>Sulfurimonadaceae</taxon>
        <taxon>Sulfurimonas</taxon>
    </lineage>
</organism>
<keyword evidence="4" id="KW-0443">Lipid metabolism</keyword>
<evidence type="ECO:0000256" key="1">
    <source>
        <dbReference type="ARBA" id="ARBA00005189"/>
    </source>
</evidence>
<keyword evidence="5" id="KW-0012">Acyltransferase</keyword>
<dbReference type="PANTHER" id="PTHR37323:SF1">
    <property type="entry name" value="L-ORNITHINE N(ALPHA)-ACYLTRANSFERASE"/>
    <property type="match status" value="1"/>
</dbReference>
<dbReference type="KEGG" id="ssei:FJR45_04630"/>
<evidence type="ECO:0000259" key="6">
    <source>
        <dbReference type="SMART" id="SM00563"/>
    </source>
</evidence>
<comment type="pathway">
    <text evidence="1">Lipid metabolism.</text>
</comment>